<feature type="coiled-coil region" evidence="2">
    <location>
        <begin position="1365"/>
        <end position="1410"/>
    </location>
</feature>
<dbReference type="InterPro" id="IPR040265">
    <property type="entry name" value="CHUP1/IPGA1-like"/>
</dbReference>
<feature type="coiled-coil region" evidence="2">
    <location>
        <begin position="1513"/>
        <end position="1706"/>
    </location>
</feature>
<feature type="coiled-coil region" evidence="2">
    <location>
        <begin position="403"/>
        <end position="448"/>
    </location>
</feature>
<dbReference type="EMBL" id="CAXAQS010000345">
    <property type="protein sequence ID" value="CAK9251219.1"/>
    <property type="molecule type" value="Genomic_DNA"/>
</dbReference>
<dbReference type="Proteomes" id="UP001497444">
    <property type="component" value="Unassembled WGS sequence"/>
</dbReference>
<feature type="coiled-coil region" evidence="2">
    <location>
        <begin position="921"/>
        <end position="966"/>
    </location>
</feature>
<feature type="coiled-coil region" evidence="2">
    <location>
        <begin position="773"/>
        <end position="800"/>
    </location>
</feature>
<feature type="coiled-coil region" evidence="2">
    <location>
        <begin position="1217"/>
        <end position="1336"/>
    </location>
</feature>
<feature type="coiled-coil region" evidence="2">
    <location>
        <begin position="1967"/>
        <end position="2012"/>
    </location>
</feature>
<feature type="coiled-coil region" evidence="2">
    <location>
        <begin position="2486"/>
        <end position="2513"/>
    </location>
</feature>
<keyword evidence="1 2" id="KW-0175">Coiled coil</keyword>
<feature type="coiled-coil region" evidence="2">
    <location>
        <begin position="847"/>
        <end position="892"/>
    </location>
</feature>
<feature type="coiled-coil region" evidence="2">
    <location>
        <begin position="1735"/>
        <end position="1780"/>
    </location>
</feature>
<proteinExistence type="predicted"/>
<feature type="compositionally biased region" description="Basic and acidic residues" evidence="3">
    <location>
        <begin position="35"/>
        <end position="52"/>
    </location>
</feature>
<feature type="coiled-coil region" evidence="2">
    <location>
        <begin position="1143"/>
        <end position="1188"/>
    </location>
</feature>
<feature type="coiled-coil region" evidence="2">
    <location>
        <begin position="995"/>
        <end position="1040"/>
    </location>
</feature>
<feature type="non-terminal residue" evidence="4">
    <location>
        <position position="1"/>
    </location>
</feature>
<evidence type="ECO:0000256" key="2">
    <source>
        <dbReference type="SAM" id="Coils"/>
    </source>
</evidence>
<evidence type="ECO:0000313" key="4">
    <source>
        <dbReference type="EMBL" id="CAK9251219.1"/>
    </source>
</evidence>
<dbReference type="PANTHER" id="PTHR31342:SF7">
    <property type="entry name" value="PROTEIN CHUP1, CHLOROPLASTIC"/>
    <property type="match status" value="1"/>
</dbReference>
<dbReference type="PANTHER" id="PTHR31342">
    <property type="entry name" value="PROTEIN CHUP1, CHLOROPLASTIC"/>
    <property type="match status" value="1"/>
</dbReference>
<feature type="coiled-coil region" evidence="2">
    <location>
        <begin position="251"/>
        <end position="324"/>
    </location>
</feature>
<gene>
    <name evidence="4" type="ORF">CSSPJE1EN1_LOCUS26597</name>
</gene>
<evidence type="ECO:0000256" key="1">
    <source>
        <dbReference type="ARBA" id="ARBA00023054"/>
    </source>
</evidence>
<keyword evidence="5" id="KW-1185">Reference proteome</keyword>
<feature type="coiled-coil region" evidence="2">
    <location>
        <begin position="150"/>
        <end position="191"/>
    </location>
</feature>
<feature type="coiled-coil region" evidence="2">
    <location>
        <begin position="477"/>
        <end position="522"/>
    </location>
</feature>
<evidence type="ECO:0000313" key="5">
    <source>
        <dbReference type="Proteomes" id="UP001497444"/>
    </source>
</evidence>
<feature type="coiled-coil region" evidence="2">
    <location>
        <begin position="1893"/>
        <end position="1938"/>
    </location>
</feature>
<comment type="caution">
    <text evidence="4">The sequence shown here is derived from an EMBL/GenBank/DDBJ whole genome shotgun (WGS) entry which is preliminary data.</text>
</comment>
<evidence type="ECO:0000256" key="3">
    <source>
        <dbReference type="SAM" id="MobiDB-lite"/>
    </source>
</evidence>
<protein>
    <submittedName>
        <fullName evidence="4">Uncharacterized protein</fullName>
    </submittedName>
</protein>
<feature type="coiled-coil region" evidence="2">
    <location>
        <begin position="1809"/>
        <end position="1854"/>
    </location>
</feature>
<accession>A0ABP0VA08</accession>
<organism evidence="4 5">
    <name type="scientific">Sphagnum jensenii</name>
    <dbReference type="NCBI Taxonomy" id="128206"/>
    <lineage>
        <taxon>Eukaryota</taxon>
        <taxon>Viridiplantae</taxon>
        <taxon>Streptophyta</taxon>
        <taxon>Embryophyta</taxon>
        <taxon>Bryophyta</taxon>
        <taxon>Sphagnophytina</taxon>
        <taxon>Sphagnopsida</taxon>
        <taxon>Sphagnales</taxon>
        <taxon>Sphagnaceae</taxon>
        <taxon>Sphagnum</taxon>
    </lineage>
</organism>
<name>A0ABP0VA08_9BRYO</name>
<reference evidence="4" key="1">
    <citation type="submission" date="2024-02" db="EMBL/GenBank/DDBJ databases">
        <authorList>
            <consortium name="ELIXIR-Norway"/>
            <consortium name="Elixir Norway"/>
        </authorList>
    </citation>
    <scope>NUCLEOTIDE SEQUENCE</scope>
</reference>
<feature type="coiled-coil region" evidence="2">
    <location>
        <begin position="1069"/>
        <end position="1114"/>
    </location>
</feature>
<feature type="compositionally biased region" description="Basic and acidic residues" evidence="3">
    <location>
        <begin position="1"/>
        <end position="22"/>
    </location>
</feature>
<feature type="coiled-coil region" evidence="2">
    <location>
        <begin position="699"/>
        <end position="744"/>
    </location>
</feature>
<feature type="coiled-coil region" evidence="2">
    <location>
        <begin position="1439"/>
        <end position="1484"/>
    </location>
</feature>
<sequence>GTKLEEDNREKLLLHQEEEDKSQQVVEDEDSEQQSLEKKEKKEAVEEQHEQQDTLTAAPDLPLPESLDRRDDEEDVLNLDSESAKEQQLDVQEAPGTAGSWYGIGNFRSDTPTSPEANCEDQKGAKSDAPWGKNFFFSGRKAEGHVSLELEALRSTVHRLHEKEKQLESQILEFKRRAEAQASTLKDLQEKETGIAEKVLEYRENSKRLREREETFLDRQQEKDVEIMELRSCLEALELQGKHQALEISVGENVKNELDEANAMVEELQKQVHTNVEQENAKLLLMQEKVLMLETQCEEQGSKIEELRSHLEAVELQRMNQALEISASESLKKKELDEAHAMGEELQKEMQTNAEQANPDLALTTQKVSMLETQCEEGGNKIVELGLHLEAAELQRMFEISASENVKKELDETHARVKELQKEMQANAEQANADLALMKQKVSMLETQCEEEGSKIVELNSHLEAAELQRMSEISASENVKKELDEAHARVKELQKEMQTNAEQANADLALMKQKVSMLETQCEEEGSKIVELRSHLEAAELQRMSEISASENVKKELDEAHARVKELQKEMQTNAEQANDDLALMKQKVSMLETQCEEEGSKIAELNSHLEAAESQRMSEISASENVKKELDEAHARVKELQKEMQTNAEQANADLALMKQKVSMLETQCEGEGSKIVELRSHLEAAELQRMSEISASENVKKELDEAHARVKELQKEMQTNAEQANADLALMKQKVSMLETQCEGEGRKIVELNSHLEAAELQRMSEISASENVKKELDEAHARVKELQKEMQTNAEQANPDLALMKQKVSMLETQCEEEGSKIVELRSHLEAAELQRMSEISASENVKKELDEAHARVKELQKEMQTNAEQANADLALMKQKVSMLETQCEEEGSKIVELRSHLEAAELQRMSEISASENVKKELDEAHARVKELQKEMQTNAEQANADLALMKQKVSMLETQCEEEGRKIGELNSHLEAAELQRMSEISASENVKKELDEAHARVKELQKEMQTNAEQANADLALMKQKVSMLETQCEGEGSKIAELRSHLEAAELQRMSEISASENVKKELDEAHARVKELQKEMQTNAEQANADLALMKQKVSMLETQCEEEGSKIVELRSHLEAAELQRMSEISASENVKKELDEAHARVKELQKEMQTNAEQANDDLALMKQKVSMLETQCEEEGSKIVELRSHLEAAELQRMSEISASENVKKELDEAHARVKELQKEMQTNAEQANADLALMKQKVSMLETQCEEEGSKIAELNSHLEAAELQRMSEISASENVKKELDEAHARVKELQKEMQTNAEQANADLALMKQKVSMLETQCEGEGSKIAELRSHLEAAELQRMSEISASENVKKELDEAHARVKELQKEMQTNAEQANADLALMKQKVSMLETQCEEEGSKIVELNSHLEAAELQQMSEISASENVKKELDEAHARVKELQKEMQTNAEQANADLALMKQKVSMLETQCEEEGSKIVELNSHLEAAELQRMSEISASENVKKELDEAHARVKELQKEMQTNAEQANTDLALMKQKVSMLETQCEEEGSKIAELRSHLEAAELQRMSEISASENVKKELDEAHARVKELQKEMQTNAEQANADLALMKQKVSMLETQCEEEGRKIVELNSHLEAAELQWMSEISASENVKKELDEAHARVKELQKEMQTNAEQANADLALMKQKVSMLETQCEEEGSKIVELNSHLEAAELQRMSEISASENVKKELDEAHARVKELQKEMQTNAEQANADLALMKQKVSMLETQCEGEGSKIVELRLHLEAAELQRMSEISASENVKKELDEAHARVKELQKEMQTNAEQANADLALMKQKVSMLETQCEGEGSKIVELRSHLEAAELQWMSEISASENRMSEISASENVKKELDEAHARVKELQKEMQTNAEQANDDLALMKQKVSMLETRCEGEGSKIVELRSHLEAAELQRMSEISASENVKKELDEAHAKVKELQKEMQTHLEQANAELTLMKHKVSMLETQCQELHKKDVEIIELRSCLEGLELQIVNHASEISASEKLKKELDEARARVEELQKEVQTNAMQANIELLMMKEKVSMLETQLSMLETRCEEEKSKKDMDIQSNMHFSQEMEGEVVGLRHTNKELEQQKIELTERLLAAEIKLTHHFEMEKEDRDAKPKENIVALHHVNEDLIKQVEGLQSSRFSEVEELVYLRWVNACLRHELHNHQTTLARVSALDLNKSSSPESVEKAKQLMLEYISSDNVALQAKDHIDIGDESSFSEKSFTFSENNGDDNDIPFISGHIPRKQSFIRRLRNWTTRHLEVGTNVSSNFVSPLESEKWSQFHSNPKHRQQNIIGTKVPKETTTHIHRHASDMTLNKETTTNIHKHASDMTSIGITSPMGGKKFDANAMKSSSSYPRRTSSDSIVLDGASLKFDHVSPILKKPNLPPLETTIMEDDDNPLNGSVATATLQPMARSLAFKIGENPSIKDKHIEARDREKKIKEKAKAERERIRKEKMQARKAIELQPSTPQRLEGMSLAQVEKTTSKIMPKPPPKPLGPLEQHDLSLSSIKSQGPHLWNGIPTPSPPYSKANSTLQLQTKENNMQSVPEVVELYMFLMKNEDARENENQFLNGSESAHDVHNNTINGIDDRSTHRLAIKADVETLGEFVQTLATEVRMAIYYNIDDVVAFINWLDEELSVLVDETAVLKHFDWPQGKVDALREAAFEYLDLTKLQEELSLFEDTPQLHYEEMFKNMLTLLEKVELSVNGFLRTRDMEVVRYQEFHIPIEWMLDSGVVGKIKQESVKLAHLYINKVLLEVDRVEENAHKEPMQEFILLQGVRFAFRVHQFAGGFDAKSMKAFEALRDRAHVRSNNSQ</sequence>
<feature type="region of interest" description="Disordered" evidence="3">
    <location>
        <begin position="1"/>
        <end position="128"/>
    </location>
</feature>
<feature type="coiled-coil region" evidence="2">
    <location>
        <begin position="2040"/>
        <end position="2152"/>
    </location>
</feature>
<feature type="coiled-coil region" evidence="2">
    <location>
        <begin position="551"/>
        <end position="670"/>
    </location>
</feature>